<comment type="similarity">
    <text evidence="1">Belongs to the ADP-ribosylglycohydrolase family.</text>
</comment>
<dbReference type="SUPFAM" id="SSF101478">
    <property type="entry name" value="ADP-ribosylglycohydrolase"/>
    <property type="match status" value="1"/>
</dbReference>
<feature type="binding site" evidence="3">
    <location>
        <position position="316"/>
    </location>
    <ligand>
        <name>Mg(2+)</name>
        <dbReference type="ChEBI" id="CHEBI:18420"/>
        <label>1</label>
    </ligand>
</feature>
<dbReference type="GO" id="GO:0046872">
    <property type="term" value="F:metal ion binding"/>
    <property type="evidence" value="ECO:0007669"/>
    <property type="project" value="UniProtKB-KW"/>
</dbReference>
<feature type="binding site" evidence="3">
    <location>
        <position position="313"/>
    </location>
    <ligand>
        <name>Mg(2+)</name>
        <dbReference type="ChEBI" id="CHEBI:18420"/>
        <label>1</label>
    </ligand>
</feature>
<feature type="binding site" evidence="3">
    <location>
        <position position="102"/>
    </location>
    <ligand>
        <name>Mg(2+)</name>
        <dbReference type="ChEBI" id="CHEBI:18420"/>
        <label>1</label>
    </ligand>
</feature>
<comment type="cofactor">
    <cofactor evidence="3">
        <name>Mg(2+)</name>
        <dbReference type="ChEBI" id="CHEBI:18420"/>
    </cofactor>
    <text evidence="3">Binds 2 magnesium ions per subunit.</text>
</comment>
<name>A0A831WZE3_9BACT</name>
<evidence type="ECO:0000256" key="1">
    <source>
        <dbReference type="ARBA" id="ARBA00010702"/>
    </source>
</evidence>
<evidence type="ECO:0008006" key="5">
    <source>
        <dbReference type="Google" id="ProtNLM"/>
    </source>
</evidence>
<keyword evidence="3" id="KW-0460">Magnesium</keyword>
<reference evidence="4" key="1">
    <citation type="journal article" date="2020" name="mSystems">
        <title>Genome- and Community-Level Interaction Insights into Carbon Utilization and Element Cycling Functions of Hydrothermarchaeota in Hydrothermal Sediment.</title>
        <authorList>
            <person name="Zhou Z."/>
            <person name="Liu Y."/>
            <person name="Xu W."/>
            <person name="Pan J."/>
            <person name="Luo Z.H."/>
            <person name="Li M."/>
        </authorList>
    </citation>
    <scope>NUCLEOTIDE SEQUENCE [LARGE SCALE GENOMIC DNA]</scope>
    <source>
        <strain evidence="4">SpSt-210</strain>
    </source>
</reference>
<dbReference type="PANTHER" id="PTHR16222">
    <property type="entry name" value="ADP-RIBOSYLGLYCOHYDROLASE"/>
    <property type="match status" value="1"/>
</dbReference>
<proteinExistence type="inferred from homology"/>
<dbReference type="Pfam" id="PF03747">
    <property type="entry name" value="ADP_ribosyl_GH"/>
    <property type="match status" value="1"/>
</dbReference>
<accession>A0A831WZE3</accession>
<organism evidence="4">
    <name type="scientific">Thermorudis peleae</name>
    <dbReference type="NCBI Taxonomy" id="1382356"/>
    <lineage>
        <taxon>Bacteria</taxon>
        <taxon>Pseudomonadati</taxon>
        <taxon>Thermomicrobiota</taxon>
        <taxon>Thermomicrobia</taxon>
        <taxon>Thermomicrobia incertae sedis</taxon>
        <taxon>Thermorudis</taxon>
    </lineage>
</organism>
<gene>
    <name evidence="4" type="ORF">ENP34_03160</name>
</gene>
<evidence type="ECO:0000313" key="4">
    <source>
        <dbReference type="EMBL" id="HEG90429.1"/>
    </source>
</evidence>
<dbReference type="EMBL" id="DSIY01000070">
    <property type="protein sequence ID" value="HEG90429.1"/>
    <property type="molecule type" value="Genomic_DNA"/>
</dbReference>
<sequence length="372" mass="39925">MSTGVSPEMTFAVAPAHGEASLRAIRGAASREDRALERFRDERELQERFLGCLLGMAIGDALGMPVEGWATERIREQYGWIDRYLPRLGPDGQVETPAGEFTDDTELALCLVESLIGAHGFVDPEAAGYRFLRVLQSDSGHFLDPTSRRALERAAESDDFQQGIGGEERPNCSAASRVAPIGLVHALGRFNPEVFTRDVLRACLITHSDPAAINGALAVAYAVRLLVAAEVPPEMLIEDVLHFIDEDAVARRLRLAASLAAHGGQRDHDLANLREIGTSSYVAEAVAAAFYCFAAHPDDFAAAVLTAVNAGGDTDSIAAMTGALAGAYLGAQAIPAELVDGLEGRMYLLVAAPGLFQTAQRRAGLYLRLRRR</sequence>
<evidence type="ECO:0000256" key="2">
    <source>
        <dbReference type="ARBA" id="ARBA00022801"/>
    </source>
</evidence>
<feature type="binding site" evidence="3">
    <location>
        <position position="104"/>
    </location>
    <ligand>
        <name>Mg(2+)</name>
        <dbReference type="ChEBI" id="CHEBI:18420"/>
        <label>1</label>
    </ligand>
</feature>
<dbReference type="GO" id="GO:0016787">
    <property type="term" value="F:hydrolase activity"/>
    <property type="evidence" value="ECO:0007669"/>
    <property type="project" value="UniProtKB-KW"/>
</dbReference>
<feature type="binding site" evidence="3">
    <location>
        <position position="103"/>
    </location>
    <ligand>
        <name>Mg(2+)</name>
        <dbReference type="ChEBI" id="CHEBI:18420"/>
        <label>1</label>
    </ligand>
</feature>
<dbReference type="AlphaFoldDB" id="A0A831WZE3"/>
<comment type="caution">
    <text evidence="4">The sequence shown here is derived from an EMBL/GenBank/DDBJ whole genome shotgun (WGS) entry which is preliminary data.</text>
</comment>
<protein>
    <recommendedName>
        <fullName evidence="5">ADP-ribosylglycohydrolase family protein</fullName>
    </recommendedName>
</protein>
<dbReference type="InterPro" id="IPR050792">
    <property type="entry name" value="ADP-ribosylglycohydrolase"/>
</dbReference>
<dbReference type="Gene3D" id="1.10.4080.10">
    <property type="entry name" value="ADP-ribosylation/Crystallin J1"/>
    <property type="match status" value="1"/>
</dbReference>
<dbReference type="InterPro" id="IPR036705">
    <property type="entry name" value="Ribosyl_crysJ1_sf"/>
</dbReference>
<dbReference type="PANTHER" id="PTHR16222:SF24">
    <property type="entry name" value="ADP-RIBOSYLHYDROLASE ARH3"/>
    <property type="match status" value="1"/>
</dbReference>
<keyword evidence="3" id="KW-0479">Metal-binding</keyword>
<keyword evidence="2" id="KW-0378">Hydrolase</keyword>
<evidence type="ECO:0000256" key="3">
    <source>
        <dbReference type="PIRSR" id="PIRSR605502-1"/>
    </source>
</evidence>
<dbReference type="InterPro" id="IPR005502">
    <property type="entry name" value="Ribosyl_crysJ1"/>
</dbReference>
<feature type="binding site" evidence="3">
    <location>
        <position position="315"/>
    </location>
    <ligand>
        <name>Mg(2+)</name>
        <dbReference type="ChEBI" id="CHEBI:18420"/>
        <label>1</label>
    </ligand>
</feature>